<dbReference type="VEuPathDB" id="HostDB:ENSMMUG00000052590"/>
<sequence>QLQQIYLIGSKKHFNISPDLNKKAPFYKTQAKTGKGAGPGRGGAWLTRPQVRAAGRARGIGRGSRILQHSK</sequence>
<reference evidence="1" key="4">
    <citation type="submission" date="2025-09" db="UniProtKB">
        <authorList>
            <consortium name="Ensembl"/>
        </authorList>
    </citation>
    <scope>IDENTIFICATION</scope>
    <source>
        <strain evidence="1">17573</strain>
    </source>
</reference>
<name>A0A5F7ZY33_MACMU</name>
<keyword evidence="2" id="KW-1185">Reference proteome</keyword>
<evidence type="ECO:0000313" key="2">
    <source>
        <dbReference type="Proteomes" id="UP000006718"/>
    </source>
</evidence>
<protein>
    <submittedName>
        <fullName evidence="1">Uncharacterized protein</fullName>
    </submittedName>
</protein>
<proteinExistence type="predicted"/>
<reference evidence="2" key="1">
    <citation type="journal article" date="2007" name="Science">
        <title>Evolutionary and biomedical insights from the rhesus macaque genome.</title>
        <authorList>
            <person name="Gibbs R.A."/>
            <person name="Rogers J."/>
            <person name="Katze M.G."/>
            <person name="Bumgarner R."/>
            <person name="Weinstock G.M."/>
            <person name="Mardis E.R."/>
            <person name="Remington K.A."/>
            <person name="Strausberg R.L."/>
            <person name="Venter J.C."/>
            <person name="Wilson R.K."/>
            <person name="Batzer M.A."/>
            <person name="Bustamante C.D."/>
            <person name="Eichler E.E."/>
            <person name="Hahn M.W."/>
            <person name="Hardison R.C."/>
            <person name="Makova K.D."/>
            <person name="Miller W."/>
            <person name="Milosavljevic A."/>
            <person name="Palermo R.E."/>
            <person name="Siepel A."/>
            <person name="Sikela J.M."/>
            <person name="Attaway T."/>
            <person name="Bell S."/>
            <person name="Bernard K.E."/>
            <person name="Buhay C.J."/>
            <person name="Chandrabose M.N."/>
            <person name="Dao M."/>
            <person name="Davis C."/>
            <person name="Delehaunty K.D."/>
            <person name="Ding Y."/>
            <person name="Dinh H.H."/>
            <person name="Dugan-Rocha S."/>
            <person name="Fulton L.A."/>
            <person name="Gabisi R.A."/>
            <person name="Garner T.T."/>
            <person name="Godfrey J."/>
            <person name="Hawes A.C."/>
            <person name="Hernandez J."/>
            <person name="Hines S."/>
            <person name="Holder M."/>
            <person name="Hume J."/>
            <person name="Jhangiani S.N."/>
            <person name="Joshi V."/>
            <person name="Khan Z.M."/>
            <person name="Kirkness E.F."/>
            <person name="Cree A."/>
            <person name="Fowler R.G."/>
            <person name="Lee S."/>
            <person name="Lewis L.R."/>
            <person name="Li Z."/>
            <person name="Liu Y.-S."/>
            <person name="Moore S.M."/>
            <person name="Muzny D."/>
            <person name="Nazareth L.V."/>
            <person name="Ngo D.N."/>
            <person name="Okwuonu G.O."/>
            <person name="Pai G."/>
            <person name="Parker D."/>
            <person name="Paul H.A."/>
            <person name="Pfannkoch C."/>
            <person name="Pohl C.S."/>
            <person name="Rogers Y.-H.C."/>
            <person name="Ruiz S.J."/>
            <person name="Sabo A."/>
            <person name="Santibanez J."/>
            <person name="Schneider B.W."/>
            <person name="Smith S.M."/>
            <person name="Sodergren E."/>
            <person name="Svatek A.F."/>
            <person name="Utterback T.R."/>
            <person name="Vattathil S."/>
            <person name="Warren W."/>
            <person name="White C.S."/>
            <person name="Chinwalla A.T."/>
            <person name="Feng Y."/>
            <person name="Halpern A.L."/>
            <person name="Hillier L.W."/>
            <person name="Huang X."/>
            <person name="Minx P."/>
            <person name="Nelson J.O."/>
            <person name="Pepin K.H."/>
            <person name="Qin X."/>
            <person name="Sutton G.G."/>
            <person name="Venter E."/>
            <person name="Walenz B.P."/>
            <person name="Wallis J.W."/>
            <person name="Worley K.C."/>
            <person name="Yang S.-P."/>
            <person name="Jones S.M."/>
            <person name="Marra M.A."/>
            <person name="Rocchi M."/>
            <person name="Schein J.E."/>
            <person name="Baertsch R."/>
            <person name="Clarke L."/>
            <person name="Csuros M."/>
            <person name="Glasscock J."/>
            <person name="Harris R.A."/>
            <person name="Havlak P."/>
            <person name="Jackson A.R."/>
            <person name="Jiang H."/>
            <person name="Liu Y."/>
            <person name="Messina D.N."/>
            <person name="Shen Y."/>
            <person name="Song H.X.-Z."/>
            <person name="Wylie T."/>
            <person name="Zhang L."/>
            <person name="Birney E."/>
            <person name="Han K."/>
            <person name="Konkel M.K."/>
            <person name="Lee J."/>
            <person name="Smit A.F.A."/>
            <person name="Ullmer B."/>
            <person name="Wang H."/>
            <person name="Xing J."/>
            <person name="Burhans R."/>
            <person name="Cheng Z."/>
            <person name="Karro J.E."/>
            <person name="Ma J."/>
            <person name="Raney B."/>
            <person name="She X."/>
            <person name="Cox M.J."/>
            <person name="Demuth J.P."/>
            <person name="Dumas L.J."/>
            <person name="Han S.-G."/>
            <person name="Hopkins J."/>
            <person name="Karimpour-Fard A."/>
            <person name="Kim Y.H."/>
            <person name="Pollack J.R."/>
            <person name="Vinar T."/>
            <person name="Addo-Quaye C."/>
            <person name="Degenhardt J."/>
            <person name="Denby A."/>
            <person name="Hubisz M.J."/>
            <person name="Indap A."/>
            <person name="Kosiol C."/>
            <person name="Lahn B.T."/>
            <person name="Lawson H.A."/>
            <person name="Marklein A."/>
            <person name="Nielsen R."/>
            <person name="Vallender E.J."/>
            <person name="Clark A.G."/>
            <person name="Ferguson B."/>
            <person name="Hernandez R.D."/>
            <person name="Hirani K."/>
            <person name="Kehrer-Sawatzki H."/>
            <person name="Kolb J."/>
            <person name="Patil S."/>
            <person name="Pu L.-L."/>
            <person name="Ren Y."/>
            <person name="Smith D.G."/>
            <person name="Wheeler D.A."/>
            <person name="Schenck I."/>
            <person name="Ball E.V."/>
            <person name="Chen R."/>
            <person name="Cooper D.N."/>
            <person name="Giardine B."/>
            <person name="Hsu F."/>
            <person name="Kent W.J."/>
            <person name="Lesk A."/>
            <person name="Nelson D.L."/>
            <person name="O'brien W.E."/>
            <person name="Pruefer K."/>
            <person name="Stenson P.D."/>
            <person name="Wallace J.C."/>
            <person name="Ke H."/>
            <person name="Liu X.-M."/>
            <person name="Wang P."/>
            <person name="Xiang A.P."/>
            <person name="Yang F."/>
            <person name="Barber G.P."/>
            <person name="Haussler D."/>
            <person name="Karolchik D."/>
            <person name="Kern A.D."/>
            <person name="Kuhn R.M."/>
            <person name="Smith K.E."/>
            <person name="Zwieg A.S."/>
        </authorList>
    </citation>
    <scope>NUCLEOTIDE SEQUENCE [LARGE SCALE GENOMIC DNA]</scope>
    <source>
        <strain evidence="2">17573</strain>
    </source>
</reference>
<dbReference type="Bgee" id="ENSMMUG00000052590">
    <property type="expression patterns" value="Expressed in adipose tissue and 12 other cell types or tissues"/>
</dbReference>
<dbReference type="GeneTree" id="ENSGT01030000240290"/>
<reference evidence="1" key="2">
    <citation type="submission" date="2019-01" db="EMBL/GenBank/DDBJ databases">
        <authorList>
            <person name="Graves T."/>
            <person name="Eichler E.E."/>
            <person name="Wilson R.K."/>
        </authorList>
    </citation>
    <scope>NUCLEOTIDE SEQUENCE [LARGE SCALE GENOMIC DNA]</scope>
    <source>
        <strain evidence="1">17573</strain>
    </source>
</reference>
<evidence type="ECO:0000313" key="1">
    <source>
        <dbReference type="Ensembl" id="ENSMMUP00000069555.1"/>
    </source>
</evidence>
<reference evidence="1" key="3">
    <citation type="submission" date="2025-08" db="UniProtKB">
        <authorList>
            <consortium name="Ensembl"/>
        </authorList>
    </citation>
    <scope>IDENTIFICATION</scope>
    <source>
        <strain evidence="1">17573</strain>
    </source>
</reference>
<dbReference type="InParanoid" id="A0A5F7ZY33"/>
<accession>A0A5F7ZY33</accession>
<dbReference type="STRING" id="9544.ENSMMUP00000069555"/>
<dbReference type="Ensembl" id="ENSMMUT00000092290.1">
    <property type="protein sequence ID" value="ENSMMUP00000069555.1"/>
    <property type="gene ID" value="ENSMMUG00000052590.1"/>
</dbReference>
<dbReference type="Proteomes" id="UP000006718">
    <property type="component" value="Chromosome 10"/>
</dbReference>
<dbReference type="AlphaFoldDB" id="A0A5F7ZY33"/>
<organism evidence="1 2">
    <name type="scientific">Macaca mulatta</name>
    <name type="common">Rhesus macaque</name>
    <dbReference type="NCBI Taxonomy" id="9544"/>
    <lineage>
        <taxon>Eukaryota</taxon>
        <taxon>Metazoa</taxon>
        <taxon>Chordata</taxon>
        <taxon>Craniata</taxon>
        <taxon>Vertebrata</taxon>
        <taxon>Euteleostomi</taxon>
        <taxon>Mammalia</taxon>
        <taxon>Eutheria</taxon>
        <taxon>Euarchontoglires</taxon>
        <taxon>Primates</taxon>
        <taxon>Haplorrhini</taxon>
        <taxon>Catarrhini</taxon>
        <taxon>Cercopithecidae</taxon>
        <taxon>Cercopithecinae</taxon>
        <taxon>Macaca</taxon>
    </lineage>
</organism>